<feature type="domain" description="Utp8 beta-propeller" evidence="1">
    <location>
        <begin position="54"/>
        <end position="385"/>
    </location>
</feature>
<comment type="caution">
    <text evidence="2">The sequence shown here is derived from an EMBL/GenBank/DDBJ whole genome shotgun (WGS) entry which is preliminary data.</text>
</comment>
<accession>A0A5N6KYM1</accession>
<gene>
    <name evidence="2" type="ORF">FH972_024514</name>
</gene>
<dbReference type="EMBL" id="VIBQ01000017">
    <property type="protein sequence ID" value="KAB8360780.1"/>
    <property type="molecule type" value="Genomic_DNA"/>
</dbReference>
<keyword evidence="3" id="KW-1185">Reference proteome</keyword>
<dbReference type="AlphaFoldDB" id="A0A5N6KYM1"/>
<dbReference type="InterPro" id="IPR018843">
    <property type="entry name" value="Utp8_b-prop"/>
</dbReference>
<evidence type="ECO:0000313" key="3">
    <source>
        <dbReference type="Proteomes" id="UP000327013"/>
    </source>
</evidence>
<evidence type="ECO:0000259" key="1">
    <source>
        <dbReference type="Pfam" id="PF10395"/>
    </source>
</evidence>
<dbReference type="PROSITE" id="PS51257">
    <property type="entry name" value="PROKAR_LIPOPROTEIN"/>
    <property type="match status" value="1"/>
</dbReference>
<dbReference type="OrthoDB" id="5330858at2759"/>
<dbReference type="Pfam" id="PF10395">
    <property type="entry name" value="Utp8_b_propeller"/>
    <property type="match status" value="1"/>
</dbReference>
<evidence type="ECO:0000313" key="2">
    <source>
        <dbReference type="EMBL" id="KAB8360780.1"/>
    </source>
</evidence>
<name>A0A5N6KYM1_9ROSI</name>
<protein>
    <recommendedName>
        <fullName evidence="1">Utp8 beta-propeller domain-containing protein</fullName>
    </recommendedName>
</protein>
<proteinExistence type="predicted"/>
<reference evidence="2 3" key="1">
    <citation type="submission" date="2019-06" db="EMBL/GenBank/DDBJ databases">
        <title>A chromosomal-level reference genome of Carpinus fangiana (Coryloideae, Betulaceae).</title>
        <authorList>
            <person name="Yang X."/>
            <person name="Wang Z."/>
            <person name="Zhang L."/>
            <person name="Hao G."/>
            <person name="Liu J."/>
            <person name="Yang Y."/>
        </authorList>
    </citation>
    <scope>NUCLEOTIDE SEQUENCE [LARGE SCALE GENOMIC DNA]</scope>
    <source>
        <strain evidence="2">Cfa_2016G</strain>
        <tissue evidence="2">Leaf</tissue>
    </source>
</reference>
<organism evidence="2 3">
    <name type="scientific">Carpinus fangiana</name>
    <dbReference type="NCBI Taxonomy" id="176857"/>
    <lineage>
        <taxon>Eukaryota</taxon>
        <taxon>Viridiplantae</taxon>
        <taxon>Streptophyta</taxon>
        <taxon>Embryophyta</taxon>
        <taxon>Tracheophyta</taxon>
        <taxon>Spermatophyta</taxon>
        <taxon>Magnoliopsida</taxon>
        <taxon>eudicotyledons</taxon>
        <taxon>Gunneridae</taxon>
        <taxon>Pentapetalae</taxon>
        <taxon>rosids</taxon>
        <taxon>fabids</taxon>
        <taxon>Fagales</taxon>
        <taxon>Betulaceae</taxon>
        <taxon>Carpinus</taxon>
    </lineage>
</organism>
<dbReference type="Proteomes" id="UP000327013">
    <property type="component" value="Unassembled WGS sequence"/>
</dbReference>
<sequence>MALPAKTCNTSAAMASSCTIEEPQVLLSLPRPLDPAESNVSVAPVFGLAQSRKRKRPELVVGIDGECVNVYDVKTPRLISSHAISQQTRLTAAPCCLYQRGRARAARRFTYAAVRNNLGAPQHHLFCFREDILNRNQGAAVPVKTSTDLGAHNNPVVHIESHFPDITEENESHEILAIQQDGTITCLTEDVSETKWASKLQASYAPQSSGSHVDYVRSFDGSEAIQGIFKDRPEVLAVLQPTATANLEALRQLQILFTTTHTTDDSTRQAHAYCIRPVSSVANQRSIAQHLCTWDFSVLSTNAQSVSQQSLDPRNGVFQLRIGSTLVNYDLSSSAAHRISTFSPIPSSSTFLPVSAKLSLISSKTSCQLYDIHYKSLQAVQTASAAQAANAGSRKRKRVSLDASNQPVRLVQYFARLGLAIGLLGNDVIGYPVKLATSTHSKLERGSRLFDAIGRAAPSASTQEQDETLLSLLQMAEKRDTTGFEKLFFQLVSPKEEHQAPAKLAKKLTESKTGNSGSGLTEDHVRRFGSCALAAIFSRDDAPAKQDGPFGSSDGVRVKFLPTNVFRWLSLYQLVRPENISRALQHKTSPTARLRNITYEGIATAVAAADPSLALLSDLVIKNSLVSHTGLVRALRILLRSFDNPQMLRTDRMLTNGDIEDIEDPLSGTPENQVEVEESAAQWDLDIASIMLEDGPSGRGLALRICCEKLAGGSTSKQVVRALRDQMSRRDLALLIELLRFELANGGWTSRCLDFFPNPDADPVGQDEIIWVICELLNRALDALGTGGWLGFGTGPSTAFSGMATPDDDSEQADDEIALIHQLREDASAVVEGVQESSFFTGFLRDFIRFSEAQRSSARRGGAGPGTSKGGEITTAAEENIDPILPLGLKSVQRVGNTRIGAGGEIQKRSRRDIAAKLGKQVGVYSFETIRV</sequence>